<feature type="chain" id="PRO_5002645782" description="Periplasmic/secreted protein" evidence="1">
    <location>
        <begin position="26"/>
        <end position="239"/>
    </location>
</feature>
<organism evidence="2 3">
    <name type="scientific">Methylibium petroleiphilum (strain ATCC BAA-1232 / LMG 22953 / PM1)</name>
    <dbReference type="NCBI Taxonomy" id="420662"/>
    <lineage>
        <taxon>Bacteria</taxon>
        <taxon>Pseudomonadati</taxon>
        <taxon>Pseudomonadota</taxon>
        <taxon>Betaproteobacteria</taxon>
        <taxon>Burkholderiales</taxon>
        <taxon>Sphaerotilaceae</taxon>
        <taxon>Methylibium</taxon>
    </lineage>
</organism>
<evidence type="ECO:0008006" key="4">
    <source>
        <dbReference type="Google" id="ProtNLM"/>
    </source>
</evidence>
<name>A2SG48_METPP</name>
<accession>A2SG48</accession>
<dbReference type="eggNOG" id="COG3471">
    <property type="taxonomic scope" value="Bacteria"/>
</dbReference>
<gene>
    <name evidence="2" type="ordered locus">Mpe_A1575</name>
</gene>
<dbReference type="PANTHER" id="PTHR34387:SF1">
    <property type="entry name" value="PERIPLASMIC IMMUNOGENIC PROTEIN"/>
    <property type="match status" value="1"/>
</dbReference>
<dbReference type="InterPro" id="IPR007497">
    <property type="entry name" value="SIMPL/DUF541"/>
</dbReference>
<keyword evidence="3" id="KW-1185">Reference proteome</keyword>
<dbReference type="HOGENOM" id="CLU_086898_0_0_4"/>
<reference evidence="2 3" key="1">
    <citation type="journal article" date="2007" name="J. Bacteriol.">
        <title>Whole-genome analysis of the methyl tert-butyl ether-degrading beta-proteobacterium Methylibium petroleiphilum PM1.</title>
        <authorList>
            <person name="Kane S.R."/>
            <person name="Chakicherla A.Y."/>
            <person name="Chain P.S.G."/>
            <person name="Schmidt R."/>
            <person name="Shin M.W."/>
            <person name="Legler T.C."/>
            <person name="Scow K.M."/>
            <person name="Larimer F.W."/>
            <person name="Lucas S.M."/>
            <person name="Richardson P.M."/>
            <person name="Hristova K.R."/>
        </authorList>
    </citation>
    <scope>NUCLEOTIDE SEQUENCE [LARGE SCALE GENOMIC DNA]</scope>
    <source>
        <strain evidence="3">ATCC BAA-1232 / LMG 22953 / PM1</strain>
    </source>
</reference>
<dbReference type="RefSeq" id="WP_011829174.1">
    <property type="nucleotide sequence ID" value="NC_008825.1"/>
</dbReference>
<dbReference type="KEGG" id="mpt:Mpe_A1575"/>
<sequence>MRRRPSPSAALAVAALALALPAAHAADAPPRENLVSFTTTASIEVTKDLLGITLQAVRDGNDAAAVQAQLKKLLDAALTEAKKAAQPGALDVRTGNFSLYPRYGKDGRISGWQGQAELMLEGKDSERVAQTAGRLTGMNISSVGYSISRELAEKHESEVTGQAIQKYRAKATELARQFGYAGYALREVNVQTADSGGGPRPVLYRAKNEMSMASDAPVPVEPGKGTISATVSGSVQLTR</sequence>
<dbReference type="AlphaFoldDB" id="A2SG48"/>
<feature type="signal peptide" evidence="1">
    <location>
        <begin position="1"/>
        <end position="25"/>
    </location>
</feature>
<evidence type="ECO:0000313" key="2">
    <source>
        <dbReference type="EMBL" id="ABM94537.1"/>
    </source>
</evidence>
<dbReference type="GO" id="GO:0006974">
    <property type="term" value="P:DNA damage response"/>
    <property type="evidence" value="ECO:0007669"/>
    <property type="project" value="TreeGrafter"/>
</dbReference>
<dbReference type="EMBL" id="CP000555">
    <property type="protein sequence ID" value="ABM94537.1"/>
    <property type="molecule type" value="Genomic_DNA"/>
</dbReference>
<evidence type="ECO:0000256" key="1">
    <source>
        <dbReference type="SAM" id="SignalP"/>
    </source>
</evidence>
<keyword evidence="1" id="KW-0732">Signal</keyword>
<dbReference type="InterPro" id="IPR052022">
    <property type="entry name" value="26kDa_periplasmic_antigen"/>
</dbReference>
<dbReference type="Gene3D" id="3.30.110.170">
    <property type="entry name" value="Protein of unknown function (DUF541), domain 1"/>
    <property type="match status" value="1"/>
</dbReference>
<dbReference type="PANTHER" id="PTHR34387">
    <property type="entry name" value="SLR1258 PROTEIN"/>
    <property type="match status" value="1"/>
</dbReference>
<dbReference type="STRING" id="420662.Mpe_A1575"/>
<dbReference type="Proteomes" id="UP000000366">
    <property type="component" value="Chromosome"/>
</dbReference>
<evidence type="ECO:0000313" key="3">
    <source>
        <dbReference type="Proteomes" id="UP000000366"/>
    </source>
</evidence>
<dbReference type="Gene3D" id="3.30.70.2970">
    <property type="entry name" value="Protein of unknown function (DUF541), domain 2"/>
    <property type="match status" value="1"/>
</dbReference>
<protein>
    <recommendedName>
        <fullName evidence="4">Periplasmic/secreted protein</fullName>
    </recommendedName>
</protein>
<proteinExistence type="predicted"/>
<dbReference type="Pfam" id="PF04402">
    <property type="entry name" value="SIMPL"/>
    <property type="match status" value="1"/>
</dbReference>